<dbReference type="AlphaFoldDB" id="A0A6J4KMW2"/>
<protein>
    <submittedName>
        <fullName evidence="1">YefM protein (Antitoxin to YoeB)</fullName>
    </submittedName>
</protein>
<proteinExistence type="predicted"/>
<feature type="non-terminal residue" evidence="1">
    <location>
        <position position="1"/>
    </location>
</feature>
<evidence type="ECO:0000313" key="1">
    <source>
        <dbReference type="EMBL" id="CAA9310507.1"/>
    </source>
</evidence>
<dbReference type="EMBL" id="CADCTZ010000108">
    <property type="protein sequence ID" value="CAA9310507.1"/>
    <property type="molecule type" value="Genomic_DNA"/>
</dbReference>
<feature type="non-terminal residue" evidence="1">
    <location>
        <position position="46"/>
    </location>
</feature>
<reference evidence="1" key="1">
    <citation type="submission" date="2020-02" db="EMBL/GenBank/DDBJ databases">
        <authorList>
            <person name="Meier V. D."/>
        </authorList>
    </citation>
    <scope>NUCLEOTIDE SEQUENCE</scope>
    <source>
        <strain evidence="1">AVDCRST_MAG84</strain>
    </source>
</reference>
<gene>
    <name evidence="1" type="ORF">AVDCRST_MAG84-742</name>
</gene>
<name>A0A6J4KMW2_9CYAN</name>
<sequence length="46" mass="5505">MQCYYLNLTPHLFRKHCIFSQCRGCGNQFGKEWQRRSRIAIALWSG</sequence>
<organism evidence="1">
    <name type="scientific">uncultured Microcoleus sp</name>
    <dbReference type="NCBI Taxonomy" id="259945"/>
    <lineage>
        <taxon>Bacteria</taxon>
        <taxon>Bacillati</taxon>
        <taxon>Cyanobacteriota</taxon>
        <taxon>Cyanophyceae</taxon>
        <taxon>Oscillatoriophycideae</taxon>
        <taxon>Oscillatoriales</taxon>
        <taxon>Microcoleaceae</taxon>
        <taxon>Microcoleus</taxon>
        <taxon>environmental samples</taxon>
    </lineage>
</organism>
<accession>A0A6J4KMW2</accession>